<evidence type="ECO:0000259" key="1">
    <source>
        <dbReference type="PROSITE" id="PS51644"/>
    </source>
</evidence>
<dbReference type="STRING" id="3988.B9SVI4"/>
<dbReference type="PANTHER" id="PTHR14379:SF3">
    <property type="entry name" value="MEIOSIS REGULATOR AND MRNA STABILITY FACTOR 1"/>
    <property type="match status" value="1"/>
</dbReference>
<proteinExistence type="predicted"/>
<dbReference type="CDD" id="cd08824">
    <property type="entry name" value="LOTUS"/>
    <property type="match status" value="1"/>
</dbReference>
<reference evidence="3" key="1">
    <citation type="journal article" date="2010" name="Nat. Biotechnol.">
        <title>Draft genome sequence of the oilseed species Ricinus communis.</title>
        <authorList>
            <person name="Chan A.P."/>
            <person name="Crabtree J."/>
            <person name="Zhao Q."/>
            <person name="Lorenzi H."/>
            <person name="Orvis J."/>
            <person name="Puiu D."/>
            <person name="Melake-Berhan A."/>
            <person name="Jones K.M."/>
            <person name="Redman J."/>
            <person name="Chen G."/>
            <person name="Cahoon E.B."/>
            <person name="Gedil M."/>
            <person name="Stanke M."/>
            <person name="Haas B.J."/>
            <person name="Wortman J.R."/>
            <person name="Fraser-Liggett C.M."/>
            <person name="Ravel J."/>
            <person name="Rabinowicz P.D."/>
        </authorList>
    </citation>
    <scope>NUCLEOTIDE SEQUENCE [LARGE SCALE GENOMIC DNA]</scope>
    <source>
        <strain evidence="3">cv. Hale</strain>
    </source>
</reference>
<dbReference type="InterPro" id="IPR025605">
    <property type="entry name" value="OST-HTH/LOTUS_dom"/>
</dbReference>
<sequence>MVQPPSFQKNQSSLGAPGAIFWDMENCPVPRGVLAQDVALHTRKAFGVSPIKRFTAFGDLNGFSMRTKEELHRSGVELNYVPRGRKDAADKAILSGVDLVYDWPSVACGKVVLSFSSALMCRYPAATDTVGCCRGYLDGEGTGETNAIKGEVKKLVELSGGSLPLAYLPGDYKKYYGRPLYEAESGEDGGLKLLSLLQKMSDELAIVDKGGMQFVYLRNWKAETSCAFIM</sequence>
<name>B9SVI4_RICCO</name>
<dbReference type="AlphaFoldDB" id="B9SVI4"/>
<dbReference type="GO" id="GO:0005777">
    <property type="term" value="C:peroxisome"/>
    <property type="evidence" value="ECO:0007669"/>
    <property type="project" value="InterPro"/>
</dbReference>
<gene>
    <name evidence="2" type="ORF">RCOM_0537650</name>
</gene>
<keyword evidence="3" id="KW-1185">Reference proteome</keyword>
<dbReference type="Pfam" id="PF01936">
    <property type="entry name" value="NYN"/>
    <property type="match status" value="1"/>
</dbReference>
<dbReference type="Proteomes" id="UP000008311">
    <property type="component" value="Unassembled WGS sequence"/>
</dbReference>
<dbReference type="EMBL" id="EQ974169">
    <property type="protein sequence ID" value="EEF32365.1"/>
    <property type="molecule type" value="Genomic_DNA"/>
</dbReference>
<evidence type="ECO:0000313" key="3">
    <source>
        <dbReference type="Proteomes" id="UP000008311"/>
    </source>
</evidence>
<dbReference type="InParanoid" id="B9SVI4"/>
<dbReference type="InterPro" id="IPR021139">
    <property type="entry name" value="NYN"/>
</dbReference>
<dbReference type="PANTHER" id="PTHR14379">
    <property type="entry name" value="LIMKAIN B LKAP"/>
    <property type="match status" value="1"/>
</dbReference>
<accession>B9SVI4</accession>
<dbReference type="CDD" id="cd10910">
    <property type="entry name" value="PIN_limkain_b1_N_like"/>
    <property type="match status" value="1"/>
</dbReference>
<protein>
    <recommendedName>
        <fullName evidence="1">HTH OST-type domain-containing protein</fullName>
    </recommendedName>
</protein>
<dbReference type="eggNOG" id="ENOG502QUA6">
    <property type="taxonomic scope" value="Eukaryota"/>
</dbReference>
<feature type="domain" description="HTH OST-type" evidence="1">
    <location>
        <begin position="144"/>
        <end position="220"/>
    </location>
</feature>
<dbReference type="PROSITE" id="PS51644">
    <property type="entry name" value="HTH_OST"/>
    <property type="match status" value="1"/>
</dbReference>
<evidence type="ECO:0000313" key="2">
    <source>
        <dbReference type="EMBL" id="EEF32365.1"/>
    </source>
</evidence>
<dbReference type="InterPro" id="IPR024768">
    <property type="entry name" value="Marf1"/>
</dbReference>
<dbReference type="GO" id="GO:0010468">
    <property type="term" value="P:regulation of gene expression"/>
    <property type="evidence" value="ECO:0007669"/>
    <property type="project" value="InterPro"/>
</dbReference>
<dbReference type="GO" id="GO:0004540">
    <property type="term" value="F:RNA nuclease activity"/>
    <property type="evidence" value="ECO:0007669"/>
    <property type="project" value="InterPro"/>
</dbReference>
<organism evidence="2 3">
    <name type="scientific">Ricinus communis</name>
    <name type="common">Castor bean</name>
    <dbReference type="NCBI Taxonomy" id="3988"/>
    <lineage>
        <taxon>Eukaryota</taxon>
        <taxon>Viridiplantae</taxon>
        <taxon>Streptophyta</taxon>
        <taxon>Embryophyta</taxon>
        <taxon>Tracheophyta</taxon>
        <taxon>Spermatophyta</taxon>
        <taxon>Magnoliopsida</taxon>
        <taxon>eudicotyledons</taxon>
        <taxon>Gunneridae</taxon>
        <taxon>Pentapetalae</taxon>
        <taxon>rosids</taxon>
        <taxon>fabids</taxon>
        <taxon>Malpighiales</taxon>
        <taxon>Euphorbiaceae</taxon>
        <taxon>Acalyphoideae</taxon>
        <taxon>Acalypheae</taxon>
        <taxon>Ricinus</taxon>
    </lineage>
</organism>